<feature type="compositionally biased region" description="Polar residues" evidence="1">
    <location>
        <begin position="97"/>
        <end position="109"/>
    </location>
</feature>
<dbReference type="EMBL" id="CAJOBR010028204">
    <property type="protein sequence ID" value="CAF4980234.1"/>
    <property type="molecule type" value="Genomic_DNA"/>
</dbReference>
<proteinExistence type="predicted"/>
<evidence type="ECO:0000313" key="3">
    <source>
        <dbReference type="Proteomes" id="UP000663848"/>
    </source>
</evidence>
<sequence length="116" mass="12921">DDPSDRDEKRLTSAISNTSAQNTNTVSAENRPRLQLLPRTQKNNSSPVDDKKPAEGAIRNSSIFGLGKARDEYDPKLMELSKHIEEIVEQEQHAARTKSTTSNDSTQNIIKVPKGY</sequence>
<reference evidence="2" key="1">
    <citation type="submission" date="2021-02" db="EMBL/GenBank/DDBJ databases">
        <authorList>
            <person name="Nowell W R."/>
        </authorList>
    </citation>
    <scope>NUCLEOTIDE SEQUENCE</scope>
</reference>
<feature type="region of interest" description="Disordered" evidence="1">
    <location>
        <begin position="92"/>
        <end position="116"/>
    </location>
</feature>
<organism evidence="2 3">
    <name type="scientific">Rotaria socialis</name>
    <dbReference type="NCBI Taxonomy" id="392032"/>
    <lineage>
        <taxon>Eukaryota</taxon>
        <taxon>Metazoa</taxon>
        <taxon>Spiralia</taxon>
        <taxon>Gnathifera</taxon>
        <taxon>Rotifera</taxon>
        <taxon>Eurotatoria</taxon>
        <taxon>Bdelloidea</taxon>
        <taxon>Philodinida</taxon>
        <taxon>Philodinidae</taxon>
        <taxon>Rotaria</taxon>
    </lineage>
</organism>
<feature type="compositionally biased region" description="Basic and acidic residues" evidence="1">
    <location>
        <begin position="1"/>
        <end position="11"/>
    </location>
</feature>
<dbReference type="AlphaFoldDB" id="A0A821ZHQ2"/>
<feature type="region of interest" description="Disordered" evidence="1">
    <location>
        <begin position="1"/>
        <end position="63"/>
    </location>
</feature>
<evidence type="ECO:0000256" key="1">
    <source>
        <dbReference type="SAM" id="MobiDB-lite"/>
    </source>
</evidence>
<accession>A0A821ZHQ2</accession>
<gene>
    <name evidence="2" type="ORF">QYT958_LOCUS36090</name>
</gene>
<dbReference type="Proteomes" id="UP000663848">
    <property type="component" value="Unassembled WGS sequence"/>
</dbReference>
<evidence type="ECO:0000313" key="2">
    <source>
        <dbReference type="EMBL" id="CAF4980234.1"/>
    </source>
</evidence>
<protein>
    <submittedName>
        <fullName evidence="2">Uncharacterized protein</fullName>
    </submittedName>
</protein>
<feature type="non-terminal residue" evidence="2">
    <location>
        <position position="1"/>
    </location>
</feature>
<feature type="compositionally biased region" description="Polar residues" evidence="1">
    <location>
        <begin position="13"/>
        <end position="28"/>
    </location>
</feature>
<name>A0A821ZHQ2_9BILA</name>
<feature type="compositionally biased region" description="Polar residues" evidence="1">
    <location>
        <begin position="38"/>
        <end position="47"/>
    </location>
</feature>
<comment type="caution">
    <text evidence="2">The sequence shown here is derived from an EMBL/GenBank/DDBJ whole genome shotgun (WGS) entry which is preliminary data.</text>
</comment>